<gene>
    <name evidence="2" type="ORF">SAMN04489868_10321</name>
</gene>
<reference evidence="2 3" key="1">
    <citation type="submission" date="2016-10" db="EMBL/GenBank/DDBJ databases">
        <authorList>
            <person name="de Groot N.N."/>
        </authorList>
    </citation>
    <scope>NUCLEOTIDE SEQUENCE [LARGE SCALE GENOMIC DNA]</scope>
    <source>
        <strain evidence="2 3">DSM 27630</strain>
    </source>
</reference>
<dbReference type="RefSeq" id="WP_047390271.1">
    <property type="nucleotide sequence ID" value="NZ_FOQE01000003.1"/>
</dbReference>
<keyword evidence="3" id="KW-1185">Reference proteome</keyword>
<accession>A0A1I3B189</accession>
<dbReference type="PANTHER" id="PTHR43415:SF3">
    <property type="entry name" value="GNAT-FAMILY ACETYLTRANSFERASE"/>
    <property type="match status" value="1"/>
</dbReference>
<evidence type="ECO:0000259" key="1">
    <source>
        <dbReference type="PROSITE" id="PS51186"/>
    </source>
</evidence>
<dbReference type="CDD" id="cd04301">
    <property type="entry name" value="NAT_SF"/>
    <property type="match status" value="1"/>
</dbReference>
<sequence length="173" mass="19213">MTQEALDIVIREAKPSDAESLLQHLKTTATETGFMTMGKEGPRITANEEKKQLARLQASCNNVLLVAVHQEEVIGSASVHADSSPKIEHIGEVGIVIAKEYWGLGLGTLMLEEILDWATNSGIIKRLELTVQARNKKARHLYEKMGFQLEATMQRGVKDEGQYHDVCLMSKLL</sequence>
<name>A0A1I3B189_9LACT</name>
<dbReference type="InterPro" id="IPR016181">
    <property type="entry name" value="Acyl_CoA_acyltransferase"/>
</dbReference>
<dbReference type="InterPro" id="IPR000182">
    <property type="entry name" value="GNAT_dom"/>
</dbReference>
<dbReference type="PANTHER" id="PTHR43415">
    <property type="entry name" value="SPERMIDINE N(1)-ACETYLTRANSFERASE"/>
    <property type="match status" value="1"/>
</dbReference>
<dbReference type="GO" id="GO:0016747">
    <property type="term" value="F:acyltransferase activity, transferring groups other than amino-acyl groups"/>
    <property type="evidence" value="ECO:0007669"/>
    <property type="project" value="InterPro"/>
</dbReference>
<dbReference type="OrthoDB" id="948250at2"/>
<dbReference type="PROSITE" id="PS51186">
    <property type="entry name" value="GNAT"/>
    <property type="match status" value="1"/>
</dbReference>
<feature type="domain" description="N-acetyltransferase" evidence="1">
    <location>
        <begin position="8"/>
        <end position="173"/>
    </location>
</feature>
<dbReference type="Proteomes" id="UP000198668">
    <property type="component" value="Unassembled WGS sequence"/>
</dbReference>
<keyword evidence="2" id="KW-0808">Transferase</keyword>
<dbReference type="Gene3D" id="3.40.630.30">
    <property type="match status" value="1"/>
</dbReference>
<evidence type="ECO:0000313" key="2">
    <source>
        <dbReference type="EMBL" id="SFH56075.1"/>
    </source>
</evidence>
<evidence type="ECO:0000313" key="3">
    <source>
        <dbReference type="Proteomes" id="UP000198668"/>
    </source>
</evidence>
<dbReference type="SUPFAM" id="SSF55729">
    <property type="entry name" value="Acyl-CoA N-acyltransferases (Nat)"/>
    <property type="match status" value="1"/>
</dbReference>
<protein>
    <submittedName>
        <fullName evidence="2">Protein N-acetyltransferase, RimJ/RimL family</fullName>
    </submittedName>
</protein>
<dbReference type="Pfam" id="PF00583">
    <property type="entry name" value="Acetyltransf_1"/>
    <property type="match status" value="1"/>
</dbReference>
<dbReference type="EMBL" id="FOQE01000003">
    <property type="protein sequence ID" value="SFH56075.1"/>
    <property type="molecule type" value="Genomic_DNA"/>
</dbReference>
<proteinExistence type="predicted"/>
<dbReference type="AlphaFoldDB" id="A0A1I3B189"/>
<organism evidence="2 3">
    <name type="scientific">Pisciglobus halotolerans</name>
    <dbReference type="NCBI Taxonomy" id="745365"/>
    <lineage>
        <taxon>Bacteria</taxon>
        <taxon>Bacillati</taxon>
        <taxon>Bacillota</taxon>
        <taxon>Bacilli</taxon>
        <taxon>Lactobacillales</taxon>
        <taxon>Carnobacteriaceae</taxon>
    </lineage>
</organism>